<name>A0A7U9DW44_STRLI</name>
<proteinExistence type="predicted"/>
<evidence type="ECO:0000256" key="1">
    <source>
        <dbReference type="SAM" id="MobiDB-lite"/>
    </source>
</evidence>
<sequence length="80" mass="8241">MPADPPHVGAAADGQPAGPGAGPSGAVHRRSTGHDVGRRATAPRRASRRRSAARGRAPRPTAALRRRRPPRSGGPARCGR</sequence>
<reference evidence="3" key="1">
    <citation type="journal article" date="2013" name="Genome Biol. Evol.">
        <title>The genome sequence of Streptomyces lividans 66 reveals a novel tRNA-dependent peptide biosynthetic system within a metal-related genomic island.</title>
        <authorList>
            <person name="Cruz-Morales P."/>
            <person name="Vijgenboom E."/>
            <person name="Iruegas-Bocardo F."/>
            <person name="Girard G."/>
            <person name="Yanez-Guerra L.A."/>
            <person name="Ramos-Aboites H.E."/>
            <person name="Pernodet J.L."/>
            <person name="Anne J."/>
            <person name="van Wezel G.P."/>
            <person name="Barona-Gomez F."/>
        </authorList>
    </citation>
    <scope>NUCLEOTIDE SEQUENCE [LARGE SCALE GENOMIC DNA]</scope>
    <source>
        <strain evidence="3">1326</strain>
    </source>
</reference>
<protein>
    <submittedName>
        <fullName evidence="2">Uncharacterized protein</fullName>
    </submittedName>
</protein>
<evidence type="ECO:0000313" key="3">
    <source>
        <dbReference type="Proteomes" id="UP000014062"/>
    </source>
</evidence>
<feature type="compositionally biased region" description="Low complexity" evidence="1">
    <location>
        <begin position="71"/>
        <end position="80"/>
    </location>
</feature>
<organism evidence="2 3">
    <name type="scientific">Streptomyces lividans 1326</name>
    <dbReference type="NCBI Taxonomy" id="1200984"/>
    <lineage>
        <taxon>Bacteria</taxon>
        <taxon>Bacillati</taxon>
        <taxon>Actinomycetota</taxon>
        <taxon>Actinomycetes</taxon>
        <taxon>Kitasatosporales</taxon>
        <taxon>Streptomycetaceae</taxon>
        <taxon>Streptomyces</taxon>
    </lineage>
</organism>
<dbReference type="EMBL" id="CM001889">
    <property type="protein sequence ID" value="EOY50280.1"/>
    <property type="molecule type" value="Genomic_DNA"/>
</dbReference>
<gene>
    <name evidence="2" type="ORF">SLI_5572</name>
</gene>
<feature type="region of interest" description="Disordered" evidence="1">
    <location>
        <begin position="1"/>
        <end position="80"/>
    </location>
</feature>
<accession>A0A7U9DW44</accession>
<feature type="compositionally biased region" description="Basic residues" evidence="1">
    <location>
        <begin position="41"/>
        <end position="57"/>
    </location>
</feature>
<dbReference type="AlphaFoldDB" id="A0A7U9DW44"/>
<evidence type="ECO:0000313" key="2">
    <source>
        <dbReference type="EMBL" id="EOY50280.1"/>
    </source>
</evidence>
<dbReference type="Proteomes" id="UP000014062">
    <property type="component" value="Chromosome"/>
</dbReference>